<organism evidence="2">
    <name type="scientific">Streptomyces haneummycinicus</name>
    <dbReference type="NCBI Taxonomy" id="3074435"/>
    <lineage>
        <taxon>Bacteria</taxon>
        <taxon>Bacillati</taxon>
        <taxon>Actinomycetota</taxon>
        <taxon>Actinomycetes</taxon>
        <taxon>Kitasatosporales</taxon>
        <taxon>Streptomycetaceae</taxon>
        <taxon>Streptomyces</taxon>
    </lineage>
</organism>
<reference evidence="2" key="1">
    <citation type="submission" date="2024-06" db="EMBL/GenBank/DDBJ databases">
        <authorList>
            <consortium name="consrtm"/>
            <person name="Uemura M."/>
            <person name="Terahara T."/>
        </authorList>
    </citation>
    <scope>NUCLEOTIDE SEQUENCE</scope>
    <source>
        <strain evidence="2">KM77-8</strain>
    </source>
</reference>
<reference evidence="2" key="2">
    <citation type="submission" date="2024-07" db="EMBL/GenBank/DDBJ databases">
        <title>Streptomyces haneummycinica sp. nov., a new antibiotic-producing actinobacterium isolated from marine sediment.</title>
        <authorList>
            <person name="Uemura M."/>
            <person name="Hamada M."/>
            <person name="Hirano S."/>
            <person name="Kobayashi K."/>
            <person name="Ohshiro T."/>
            <person name="Kobayashi T."/>
            <person name="Terahara T."/>
        </authorList>
    </citation>
    <scope>NUCLEOTIDE SEQUENCE</scope>
    <source>
        <strain evidence="2">KM77-8</strain>
    </source>
</reference>
<feature type="region of interest" description="Disordered" evidence="1">
    <location>
        <begin position="1"/>
        <end position="22"/>
    </location>
</feature>
<evidence type="ECO:0000313" key="2">
    <source>
        <dbReference type="EMBL" id="BFO16472.1"/>
    </source>
</evidence>
<protein>
    <submittedName>
        <fullName evidence="2">Uncharacterized protein</fullName>
    </submittedName>
</protein>
<name>A0AAT9HGD0_9ACTN</name>
<sequence>MQHPLGTGQRLAQGGQVGAGDGVDQRAAGALAAELDQIGALTVAVAGGALGVHGDRAGAGGERGDCLGERGLVRDHGRNALAGFEQGDRRLRSRRSAVVRRGASGGAQ</sequence>
<feature type="region of interest" description="Disordered" evidence="1">
    <location>
        <begin position="84"/>
        <end position="108"/>
    </location>
</feature>
<gene>
    <name evidence="2" type="ORF">SHKM778_28600</name>
</gene>
<dbReference type="EMBL" id="AP035768">
    <property type="protein sequence ID" value="BFO16472.1"/>
    <property type="molecule type" value="Genomic_DNA"/>
</dbReference>
<proteinExistence type="predicted"/>
<evidence type="ECO:0000256" key="1">
    <source>
        <dbReference type="SAM" id="MobiDB-lite"/>
    </source>
</evidence>
<accession>A0AAT9HGD0</accession>
<dbReference type="AlphaFoldDB" id="A0AAT9HGD0"/>